<evidence type="ECO:0000256" key="1">
    <source>
        <dbReference type="SAM" id="Phobius"/>
    </source>
</evidence>
<accession>A0A1C6WY88</accession>
<gene>
    <name evidence="2" type="ORF">PCHDS_000562100</name>
</gene>
<keyword evidence="1" id="KW-0472">Membrane</keyword>
<reference evidence="2" key="1">
    <citation type="submission" date="2016-08" db="EMBL/GenBank/DDBJ databases">
        <authorList>
            <consortium name="Pathogen Informatics"/>
        </authorList>
    </citation>
    <scope>NUCLEOTIDE SEQUENCE</scope>
    <source>
        <strain evidence="2">DS</strain>
    </source>
</reference>
<dbReference type="Proteomes" id="UP000507536">
    <property type="component" value="Unassembled WGS sequence"/>
</dbReference>
<dbReference type="NCBIfam" id="TIGR01590">
    <property type="entry name" value="yir-bir-cir_Pla"/>
    <property type="match status" value="1"/>
</dbReference>
<dbReference type="Pfam" id="PF06022">
    <property type="entry name" value="Cir_Bir_Yir"/>
    <property type="match status" value="1"/>
</dbReference>
<keyword evidence="1" id="KW-0812">Transmembrane</keyword>
<feature type="transmembrane region" description="Helical" evidence="1">
    <location>
        <begin position="251"/>
        <end position="275"/>
    </location>
</feature>
<dbReference type="InterPro" id="IPR006477">
    <property type="entry name" value="Yir_bir_cir"/>
</dbReference>
<dbReference type="EMBL" id="FMIN01000529">
    <property type="protein sequence ID" value="SCL94915.1"/>
    <property type="molecule type" value="Genomic_DNA"/>
</dbReference>
<name>A0A1C6WY88_PLACE</name>
<dbReference type="AlphaFoldDB" id="A0A1C6WY88"/>
<evidence type="ECO:0000313" key="2">
    <source>
        <dbReference type="EMBL" id="SCL94915.1"/>
    </source>
</evidence>
<sequence>MSKEVCEAINQIDKGITVNVNNSKAMIEFDNILTEYCIAENEEEKCYPYEVFVNTYFIKLLNYFMNIENLKNNKYTEYATLWLCHKLNKNSQNEISNLNDFHNKYIKGNKEFFEKINDDGAYNSYEDFINKKQDMVNVNIKDMSKFYEALQILCKMYTKIDESKSNCTKCLDDAQKFADEYEKINGNHNDIEGRTYKKILLTLFDDYDNLKKKCDKDQSSNFPTLSPIKTTPNFAQSFEDTSSSSSIAGKIIPVLLTFSISIFLGVAYKYSLFGFDKRFRRQYSREKLKK</sequence>
<organism evidence="2">
    <name type="scientific">Plasmodium chabaudi adami</name>
    <dbReference type="NCBI Taxonomy" id="5826"/>
    <lineage>
        <taxon>Eukaryota</taxon>
        <taxon>Sar</taxon>
        <taxon>Alveolata</taxon>
        <taxon>Apicomplexa</taxon>
        <taxon>Aconoidasida</taxon>
        <taxon>Haemosporida</taxon>
        <taxon>Plasmodiidae</taxon>
        <taxon>Plasmodium</taxon>
        <taxon>Plasmodium (Vinckeia)</taxon>
    </lineage>
</organism>
<keyword evidence="1" id="KW-1133">Transmembrane helix</keyword>
<protein>
    <submittedName>
        <fullName evidence="2">CIR protein</fullName>
    </submittedName>
</protein>
<proteinExistence type="predicted"/>